<dbReference type="EMBL" id="AP023086">
    <property type="protein sequence ID" value="BCD98518.1"/>
    <property type="molecule type" value="Genomic_DNA"/>
</dbReference>
<keyword evidence="2" id="KW-1185">Reference proteome</keyword>
<organism evidence="1 2">
    <name type="scientific">Marinagarivorans cellulosilyticus</name>
    <dbReference type="NCBI Taxonomy" id="2721545"/>
    <lineage>
        <taxon>Bacteria</taxon>
        <taxon>Pseudomonadati</taxon>
        <taxon>Pseudomonadota</taxon>
        <taxon>Gammaproteobacteria</taxon>
        <taxon>Cellvibrionales</taxon>
        <taxon>Cellvibrionaceae</taxon>
        <taxon>Marinagarivorans</taxon>
    </lineage>
</organism>
<dbReference type="KEGG" id="marq:MARGE09_P2719"/>
<evidence type="ECO:0000313" key="2">
    <source>
        <dbReference type="Proteomes" id="UP001320119"/>
    </source>
</evidence>
<protein>
    <recommendedName>
        <fullName evidence="3">DUF707 domain-containing protein</fullName>
    </recommendedName>
</protein>
<dbReference type="Pfam" id="PF05212">
    <property type="entry name" value="DUF707"/>
    <property type="match status" value="1"/>
</dbReference>
<dbReference type="Proteomes" id="UP001320119">
    <property type="component" value="Chromosome"/>
</dbReference>
<name>A0AAN1WJ30_9GAMM</name>
<dbReference type="InterPro" id="IPR007877">
    <property type="entry name" value="DUF707"/>
</dbReference>
<proteinExistence type="predicted"/>
<evidence type="ECO:0000313" key="1">
    <source>
        <dbReference type="EMBL" id="BCD98518.1"/>
    </source>
</evidence>
<sequence>MDKRFLIIARVGDNSLHPEWLKGITPQFDIFLSYFGDQAEKYKDHADFYEQQKGGKWPKIGEIVEQYWELISTYDAVWFPDDDLLTDAQTINRMFSLFSGHQLSLAQPALTLQSFYTFPALLQKRNVHLRYVNFVEVMAPIVSRDALLNIKHTFSQSPSGWGLDSLWPKLIGNTELNKVAILDDTPITHTRPVGGELYKKNPELSPQHDVKALAKQYSKLNIKRRAYENRFRVYQYLAKSGSKGDTLALFRGKWQKIGSQIRAKFCRRYQPQ</sequence>
<dbReference type="AlphaFoldDB" id="A0AAN1WJ30"/>
<dbReference type="RefSeq" id="WP_236982911.1">
    <property type="nucleotide sequence ID" value="NZ_AP023086.1"/>
</dbReference>
<reference evidence="1 2" key="1">
    <citation type="journal article" date="2022" name="IScience">
        <title>An ultrasensitive nanofiber-based assay for enzymatic hydrolysis and deep-sea microbial degradation of cellulose.</title>
        <authorList>
            <person name="Tsudome M."/>
            <person name="Tachioka M."/>
            <person name="Miyazaki M."/>
            <person name="Uchimura K."/>
            <person name="Tsuda M."/>
            <person name="Takaki Y."/>
            <person name="Deguchi S."/>
        </authorList>
    </citation>
    <scope>NUCLEOTIDE SEQUENCE [LARGE SCALE GENOMIC DNA]</scope>
    <source>
        <strain evidence="1 2">GE09</strain>
    </source>
</reference>
<gene>
    <name evidence="1" type="ORF">MARGE09_P2719</name>
</gene>
<accession>A0AAN1WJ30</accession>
<evidence type="ECO:0008006" key="3">
    <source>
        <dbReference type="Google" id="ProtNLM"/>
    </source>
</evidence>